<keyword evidence="1" id="KW-0547">Nucleotide-binding</keyword>
<evidence type="ECO:0000313" key="3">
    <source>
        <dbReference type="EMBL" id="QHT86980.1"/>
    </source>
</evidence>
<keyword evidence="2" id="KW-0342">GTP-binding</keyword>
<dbReference type="Gene3D" id="3.40.50.300">
    <property type="entry name" value="P-loop containing nucleotide triphosphate hydrolases"/>
    <property type="match status" value="1"/>
</dbReference>
<dbReference type="InterPro" id="IPR027417">
    <property type="entry name" value="P-loop_NTPase"/>
</dbReference>
<evidence type="ECO:0000256" key="1">
    <source>
        <dbReference type="ARBA" id="ARBA00022741"/>
    </source>
</evidence>
<dbReference type="GO" id="GO:0005525">
    <property type="term" value="F:GTP binding"/>
    <property type="evidence" value="ECO:0007669"/>
    <property type="project" value="UniProtKB-KW"/>
</dbReference>
<accession>A0A6C0I311</accession>
<dbReference type="AlphaFoldDB" id="A0A6C0I311"/>
<dbReference type="FunFam" id="3.40.50.300:FF:001447">
    <property type="entry name" value="Ras-related protein Rab-1B"/>
    <property type="match status" value="1"/>
</dbReference>
<dbReference type="Pfam" id="PF00071">
    <property type="entry name" value="Ras"/>
    <property type="match status" value="1"/>
</dbReference>
<protein>
    <submittedName>
        <fullName evidence="3">Uncharacterized protein</fullName>
    </submittedName>
</protein>
<dbReference type="PRINTS" id="PR00449">
    <property type="entry name" value="RASTRNSFRMNG"/>
</dbReference>
<name>A0A6C0I311_9ZZZZ</name>
<dbReference type="NCBIfam" id="TIGR00231">
    <property type="entry name" value="small_GTP"/>
    <property type="match status" value="1"/>
</dbReference>
<dbReference type="InterPro" id="IPR001806">
    <property type="entry name" value="Small_GTPase"/>
</dbReference>
<dbReference type="GO" id="GO:0003924">
    <property type="term" value="F:GTPase activity"/>
    <property type="evidence" value="ECO:0007669"/>
    <property type="project" value="InterPro"/>
</dbReference>
<reference evidence="3" key="1">
    <citation type="journal article" date="2020" name="Nature">
        <title>Giant virus diversity and host interactions through global metagenomics.</title>
        <authorList>
            <person name="Schulz F."/>
            <person name="Roux S."/>
            <person name="Paez-Espino D."/>
            <person name="Jungbluth S."/>
            <person name="Walsh D.A."/>
            <person name="Denef V.J."/>
            <person name="McMahon K.D."/>
            <person name="Konstantinidis K.T."/>
            <person name="Eloe-Fadrosh E.A."/>
            <person name="Kyrpides N.C."/>
            <person name="Woyke T."/>
        </authorList>
    </citation>
    <scope>NUCLEOTIDE SEQUENCE</scope>
    <source>
        <strain evidence="3">GVMAG-M-3300023184-18</strain>
    </source>
</reference>
<sequence length="235" mass="26930">MSDNNTVSKIKLILIGNSAAGKTCIVQRMVNNIFNVNNSSTIGAAYMMYSINKNLKIEMWDTAGQERFYSLLPMYARGAEMIIIVVDIEKNIEEQFVKWSKYIENNKKLFLPHFKLFLIFNKYDLNTKFEIPNVILEQTQFIYISIVSAKSAHNIDKLKTYLEVVAKKIVEERATHMHLHANSNSNGGNVGNNSNIRDIGENKNDTIFGSKFSNMNINISEYGDKMKKYYDATHC</sequence>
<organism evidence="3">
    <name type="scientific">viral metagenome</name>
    <dbReference type="NCBI Taxonomy" id="1070528"/>
    <lineage>
        <taxon>unclassified sequences</taxon>
        <taxon>metagenomes</taxon>
        <taxon>organismal metagenomes</taxon>
    </lineage>
</organism>
<dbReference type="InterPro" id="IPR005225">
    <property type="entry name" value="Small_GTP-bd"/>
</dbReference>
<dbReference type="SUPFAM" id="SSF52540">
    <property type="entry name" value="P-loop containing nucleoside triphosphate hydrolases"/>
    <property type="match status" value="1"/>
</dbReference>
<dbReference type="PANTHER" id="PTHR24073">
    <property type="entry name" value="DRAB5-RELATED"/>
    <property type="match status" value="1"/>
</dbReference>
<dbReference type="PROSITE" id="PS51419">
    <property type="entry name" value="RAB"/>
    <property type="match status" value="1"/>
</dbReference>
<dbReference type="SMART" id="SM00173">
    <property type="entry name" value="RAS"/>
    <property type="match status" value="1"/>
</dbReference>
<proteinExistence type="predicted"/>
<dbReference type="EMBL" id="MN740079">
    <property type="protein sequence ID" value="QHT86980.1"/>
    <property type="molecule type" value="Genomic_DNA"/>
</dbReference>
<dbReference type="SMART" id="SM00175">
    <property type="entry name" value="RAB"/>
    <property type="match status" value="1"/>
</dbReference>
<evidence type="ECO:0000256" key="2">
    <source>
        <dbReference type="ARBA" id="ARBA00023134"/>
    </source>
</evidence>